<reference evidence="7 8" key="1">
    <citation type="journal article" date="2023" name="bioRxiv">
        <title>High-quality genome assemblies of four members of thePodospora anserinaspecies complex.</title>
        <authorList>
            <person name="Ament-Velasquez S.L."/>
            <person name="Vogan A.A."/>
            <person name="Wallerman O."/>
            <person name="Hartmann F."/>
            <person name="Gautier V."/>
            <person name="Silar P."/>
            <person name="Giraud T."/>
            <person name="Johannesson H."/>
        </authorList>
    </citation>
    <scope>NUCLEOTIDE SEQUENCE [LARGE SCALE GENOMIC DNA]</scope>
    <source>
        <strain evidence="7 8">CBS 112042</strain>
    </source>
</reference>
<evidence type="ECO:0000259" key="5">
    <source>
        <dbReference type="Pfam" id="PF04112"/>
    </source>
</evidence>
<dbReference type="Proteomes" id="UP001322138">
    <property type="component" value="Unassembled WGS sequence"/>
</dbReference>
<dbReference type="Pfam" id="PF04112">
    <property type="entry name" value="Mak10"/>
    <property type="match status" value="1"/>
</dbReference>
<keyword evidence="3" id="KW-0963">Cytoplasm</keyword>
<evidence type="ECO:0000313" key="8">
    <source>
        <dbReference type="Proteomes" id="UP001322138"/>
    </source>
</evidence>
<feature type="domain" description="NAA35-like N-terminal" evidence="5">
    <location>
        <begin position="116"/>
        <end position="276"/>
    </location>
</feature>
<comment type="similarity">
    <text evidence="2">Belongs to the MAK10 family.</text>
</comment>
<gene>
    <name evidence="7" type="primary">MAK10</name>
    <name evidence="7" type="ORF">QC761_604710</name>
</gene>
<dbReference type="InterPro" id="IPR057982">
    <property type="entry name" value="TPR_NAA35"/>
</dbReference>
<evidence type="ECO:0000313" key="7">
    <source>
        <dbReference type="EMBL" id="KAK4640176.1"/>
    </source>
</evidence>
<comment type="caution">
    <text evidence="7">The sequence shown here is derived from an EMBL/GenBank/DDBJ whole genome shotgun (WGS) entry which is preliminary data.</text>
</comment>
<dbReference type="PANTHER" id="PTHR21373:SF0">
    <property type="entry name" value="N-ALPHA-ACETYLTRANSFERASE 35, NATC AUXILIARY SUBUNIT"/>
    <property type="match status" value="1"/>
</dbReference>
<feature type="compositionally biased region" description="Low complexity" evidence="4">
    <location>
        <begin position="19"/>
        <end position="41"/>
    </location>
</feature>
<protein>
    <submittedName>
        <fullName evidence="7">N-alpha-acetyltransferase, non-catalitic subunit</fullName>
    </submittedName>
</protein>
<evidence type="ECO:0000256" key="1">
    <source>
        <dbReference type="ARBA" id="ARBA00004496"/>
    </source>
</evidence>
<feature type="domain" description="NAA35-like TPR repeats" evidence="6">
    <location>
        <begin position="395"/>
        <end position="744"/>
    </location>
</feature>
<evidence type="ECO:0000256" key="2">
    <source>
        <dbReference type="ARBA" id="ARBA00006289"/>
    </source>
</evidence>
<comment type="subcellular location">
    <subcellularLocation>
        <location evidence="1">Cytoplasm</location>
    </subcellularLocation>
</comment>
<dbReference type="EMBL" id="JAFFGZ010000008">
    <property type="protein sequence ID" value="KAK4640176.1"/>
    <property type="molecule type" value="Genomic_DNA"/>
</dbReference>
<dbReference type="GeneID" id="87900402"/>
<name>A0ABR0F956_9PEZI</name>
<dbReference type="InterPro" id="IPR057983">
    <property type="entry name" value="NAA35-like_N"/>
</dbReference>
<evidence type="ECO:0000256" key="3">
    <source>
        <dbReference type="ARBA" id="ARBA00022490"/>
    </source>
</evidence>
<dbReference type="Pfam" id="PF25789">
    <property type="entry name" value="TPR_NAA35"/>
    <property type="match status" value="1"/>
</dbReference>
<feature type="region of interest" description="Disordered" evidence="4">
    <location>
        <begin position="1"/>
        <end position="47"/>
    </location>
</feature>
<dbReference type="InterPro" id="IPR007244">
    <property type="entry name" value="Naa35_N"/>
</dbReference>
<dbReference type="RefSeq" id="XP_062729152.1">
    <property type="nucleotide sequence ID" value="XM_062880920.1"/>
</dbReference>
<accession>A0ABR0F956</accession>
<organism evidence="7 8">
    <name type="scientific">Podospora bellae-mahoneyi</name>
    <dbReference type="NCBI Taxonomy" id="2093777"/>
    <lineage>
        <taxon>Eukaryota</taxon>
        <taxon>Fungi</taxon>
        <taxon>Dikarya</taxon>
        <taxon>Ascomycota</taxon>
        <taxon>Pezizomycotina</taxon>
        <taxon>Sordariomycetes</taxon>
        <taxon>Sordariomycetidae</taxon>
        <taxon>Sordariales</taxon>
        <taxon>Podosporaceae</taxon>
        <taxon>Podospora</taxon>
    </lineage>
</organism>
<evidence type="ECO:0000256" key="4">
    <source>
        <dbReference type="SAM" id="MobiDB-lite"/>
    </source>
</evidence>
<proteinExistence type="inferred from homology"/>
<sequence length="826" mass="93272">MSNTSDSEPENLTRKLDDLSLNPTTTSTTTTPPNNTPQQQPFHHHHAAAGGGLFGFGDFGAQQGQGYQPYEEELLPPPPPPPPDFIMGGGDQQGIVAFDVTSKFRAAAGVTALELGELVKDGFFSLFESVGALEIMDPKMDSGCLAPGESLDEDYDVTKVLSPGEVIGIIDQMFCLEMAWYQGYPLSQTLLTNVYIDRMLEPEPMVLGDADFIRGKAVGEGETMHVVLRAYCLGVVKCCWYINDRIKFEHYYEEEDFVTNTYHRSLLDSFELDEINEELMAARRLVHSVRHTIGDQLAQALGFRLELRTAFLRAIELSVLRSNPDSLSLPWTQMEAVWEMIYKSRHLGTPVPEAFSTKIQRRLASTMPPRPIVKLSTEETYKHFKKLFADGIDVLNVLNYHDSQSLLQNFVMTFQSQKPQPLVYIRTLLQSFLFKDMIILGKLSIRHVIDDDLSLVVLPASKLLDPANDLVEAPHHWRYALAHQMETFRQRAAQSYLDIFRAFCQNRCRIRRTLCHSIQDWETVQLDAEQIDQLLQHQIEETPLVYPPTGDEGGGVGPTYSLPLSSWAYLYKLRLMEWIVQLGFELEIYAPDELGGMYWYLSELARSRARLVDRISFFTKHREAGQQAASPSAGQEAAFNKSRQYLYQTSLDAAITWEMADALSNLYAALGRLGLVVAPPRPYSTDEMRYDVRMKPFAAIGMPELPSWEVYRAATDRRQVETGRLLDDASLSLEQASRGLEVMERLSEKDSFSVGCFERWVGGVKGQTVAVDRAAVVVEVLKRRLEERGEDKKGDKELGLKVEIGKAVEGGHEWWVVPTIEEIDEA</sequence>
<evidence type="ECO:0000259" key="6">
    <source>
        <dbReference type="Pfam" id="PF25789"/>
    </source>
</evidence>
<dbReference type="PANTHER" id="PTHR21373">
    <property type="entry name" value="GLUCOSE REPRESSIBLE PROTEIN MAK10"/>
    <property type="match status" value="1"/>
</dbReference>
<keyword evidence="8" id="KW-1185">Reference proteome</keyword>